<dbReference type="PRINTS" id="PR00756">
    <property type="entry name" value="ALADIPTASE"/>
</dbReference>
<feature type="binding site" evidence="9">
    <location>
        <position position="283"/>
    </location>
    <ligand>
        <name>Zn(2+)</name>
        <dbReference type="ChEBI" id="CHEBI:29105"/>
        <note>catalytic</note>
    </ligand>
</feature>
<dbReference type="PANTHER" id="PTHR11533">
    <property type="entry name" value="PROTEASE M1 ZINC METALLOPROTEASE"/>
    <property type="match status" value="1"/>
</dbReference>
<evidence type="ECO:0000259" key="10">
    <source>
        <dbReference type="Pfam" id="PF01433"/>
    </source>
</evidence>
<accession>A0A3P7PAM2</accession>
<dbReference type="CDD" id="cd09601">
    <property type="entry name" value="M1_APN-Q_like"/>
    <property type="match status" value="1"/>
</dbReference>
<keyword evidence="4 9" id="KW-0479">Metal-binding</keyword>
<dbReference type="Proteomes" id="UP000281553">
    <property type="component" value="Unassembled WGS sequence"/>
</dbReference>
<dbReference type="InterPro" id="IPR014782">
    <property type="entry name" value="Peptidase_M1_dom"/>
</dbReference>
<dbReference type="InterPro" id="IPR042097">
    <property type="entry name" value="Aminopeptidase_N-like_N_sf"/>
</dbReference>
<dbReference type="InterPro" id="IPR045357">
    <property type="entry name" value="Aminopeptidase_N-like_N"/>
</dbReference>
<keyword evidence="7" id="KW-0482">Metalloprotease</keyword>
<dbReference type="GO" id="GO:0042277">
    <property type="term" value="F:peptide binding"/>
    <property type="evidence" value="ECO:0007669"/>
    <property type="project" value="TreeGrafter"/>
</dbReference>
<evidence type="ECO:0000256" key="1">
    <source>
        <dbReference type="ARBA" id="ARBA00010136"/>
    </source>
</evidence>
<protein>
    <submittedName>
        <fullName evidence="12">Uncharacterized protein</fullName>
    </submittedName>
</protein>
<comment type="similarity">
    <text evidence="1">Belongs to the peptidase M1 family.</text>
</comment>
<feature type="domain" description="Aminopeptidase N-like N-terminal" evidence="11">
    <location>
        <begin position="2"/>
        <end position="172"/>
    </location>
</feature>
<evidence type="ECO:0000256" key="3">
    <source>
        <dbReference type="ARBA" id="ARBA00022670"/>
    </source>
</evidence>
<dbReference type="InterPro" id="IPR034016">
    <property type="entry name" value="M1_APN-typ"/>
</dbReference>
<dbReference type="Gene3D" id="2.60.40.1730">
    <property type="entry name" value="tricorn interacting facor f3 domain"/>
    <property type="match status" value="1"/>
</dbReference>
<keyword evidence="3" id="KW-0645">Protease</keyword>
<keyword evidence="5" id="KW-0378">Hydrolase</keyword>
<dbReference type="PANTHER" id="PTHR11533:SF174">
    <property type="entry name" value="PUROMYCIN-SENSITIVE AMINOPEPTIDASE-RELATED"/>
    <property type="match status" value="1"/>
</dbReference>
<gene>
    <name evidence="12" type="ORF">DILT_LOCUS12898</name>
</gene>
<dbReference type="GO" id="GO:0008270">
    <property type="term" value="F:zinc ion binding"/>
    <property type="evidence" value="ECO:0007669"/>
    <property type="project" value="InterPro"/>
</dbReference>
<dbReference type="GO" id="GO:0043171">
    <property type="term" value="P:peptide catabolic process"/>
    <property type="evidence" value="ECO:0007669"/>
    <property type="project" value="TreeGrafter"/>
</dbReference>
<evidence type="ECO:0000313" key="13">
    <source>
        <dbReference type="Proteomes" id="UP000281553"/>
    </source>
</evidence>
<dbReference type="SUPFAM" id="SSF55486">
    <property type="entry name" value="Metalloproteases ('zincins'), catalytic domain"/>
    <property type="match status" value="1"/>
</dbReference>
<feature type="binding site" evidence="9">
    <location>
        <position position="302"/>
    </location>
    <ligand>
        <name>Zn(2+)</name>
        <dbReference type="ChEBI" id="CHEBI:29105"/>
        <note>catalytic</note>
    </ligand>
</feature>
<dbReference type="GO" id="GO:0016020">
    <property type="term" value="C:membrane"/>
    <property type="evidence" value="ECO:0007669"/>
    <property type="project" value="TreeGrafter"/>
</dbReference>
<keyword evidence="13" id="KW-1185">Reference proteome</keyword>
<name>A0A3P7PAM2_DIBLA</name>
<evidence type="ECO:0000256" key="4">
    <source>
        <dbReference type="ARBA" id="ARBA00022723"/>
    </source>
</evidence>
<dbReference type="GO" id="GO:0070006">
    <property type="term" value="F:metalloaminopeptidase activity"/>
    <property type="evidence" value="ECO:0007669"/>
    <property type="project" value="TreeGrafter"/>
</dbReference>
<dbReference type="AlphaFoldDB" id="A0A3P7PAM2"/>
<dbReference type="GO" id="GO:0005737">
    <property type="term" value="C:cytoplasm"/>
    <property type="evidence" value="ECO:0007669"/>
    <property type="project" value="TreeGrafter"/>
</dbReference>
<evidence type="ECO:0000256" key="5">
    <source>
        <dbReference type="ARBA" id="ARBA00022801"/>
    </source>
</evidence>
<feature type="active site" description="Proton acceptor" evidence="8">
    <location>
        <position position="280"/>
    </location>
</feature>
<feature type="binding site" evidence="9">
    <location>
        <position position="279"/>
    </location>
    <ligand>
        <name>Zn(2+)</name>
        <dbReference type="ChEBI" id="CHEBI:29105"/>
        <note>catalytic</note>
    </ligand>
</feature>
<evidence type="ECO:0000259" key="11">
    <source>
        <dbReference type="Pfam" id="PF17900"/>
    </source>
</evidence>
<comment type="cofactor">
    <cofactor evidence="9">
        <name>Zn(2+)</name>
        <dbReference type="ChEBI" id="CHEBI:29105"/>
    </cofactor>
    <text evidence="9">Binds 1 zinc ion per subunit.</text>
</comment>
<organism evidence="12 13">
    <name type="scientific">Dibothriocephalus latus</name>
    <name type="common">Fish tapeworm</name>
    <name type="synonym">Diphyllobothrium latum</name>
    <dbReference type="NCBI Taxonomy" id="60516"/>
    <lineage>
        <taxon>Eukaryota</taxon>
        <taxon>Metazoa</taxon>
        <taxon>Spiralia</taxon>
        <taxon>Lophotrochozoa</taxon>
        <taxon>Platyhelminthes</taxon>
        <taxon>Cestoda</taxon>
        <taxon>Eucestoda</taxon>
        <taxon>Diphyllobothriidea</taxon>
        <taxon>Diphyllobothriidae</taxon>
        <taxon>Dibothriocephalus</taxon>
    </lineage>
</organism>
<evidence type="ECO:0000256" key="7">
    <source>
        <dbReference type="ARBA" id="ARBA00023049"/>
    </source>
</evidence>
<evidence type="ECO:0000256" key="2">
    <source>
        <dbReference type="ARBA" id="ARBA00022438"/>
    </source>
</evidence>
<evidence type="ECO:0000256" key="9">
    <source>
        <dbReference type="PIRSR" id="PIRSR634016-3"/>
    </source>
</evidence>
<dbReference type="GO" id="GO:0005615">
    <property type="term" value="C:extracellular space"/>
    <property type="evidence" value="ECO:0007669"/>
    <property type="project" value="TreeGrafter"/>
</dbReference>
<dbReference type="Pfam" id="PF17900">
    <property type="entry name" value="Peptidase_M1_N"/>
    <property type="match status" value="1"/>
</dbReference>
<feature type="domain" description="Peptidase M1 membrane alanine aminopeptidase" evidence="10">
    <location>
        <begin position="207"/>
        <end position="328"/>
    </location>
</feature>
<evidence type="ECO:0000256" key="6">
    <source>
        <dbReference type="ARBA" id="ARBA00022833"/>
    </source>
</evidence>
<keyword evidence="2" id="KW-0031">Aminopeptidase</keyword>
<dbReference type="Pfam" id="PF01433">
    <property type="entry name" value="Peptidase_M1"/>
    <property type="match status" value="1"/>
</dbReference>
<dbReference type="Gene3D" id="1.10.390.10">
    <property type="entry name" value="Neutral Protease Domain 2"/>
    <property type="match status" value="1"/>
</dbReference>
<evidence type="ECO:0000313" key="12">
    <source>
        <dbReference type="EMBL" id="VDN17319.1"/>
    </source>
</evidence>
<reference evidence="12 13" key="1">
    <citation type="submission" date="2018-11" db="EMBL/GenBank/DDBJ databases">
        <authorList>
            <consortium name="Pathogen Informatics"/>
        </authorList>
    </citation>
    <scope>NUCLEOTIDE SEQUENCE [LARGE SCALE GENOMIC DNA]</scope>
</reference>
<dbReference type="OrthoDB" id="275509at2759"/>
<dbReference type="SUPFAM" id="SSF63737">
    <property type="entry name" value="Leukotriene A4 hydrolase N-terminal domain"/>
    <property type="match status" value="1"/>
</dbReference>
<proteinExistence type="inferred from homology"/>
<evidence type="ECO:0000256" key="8">
    <source>
        <dbReference type="PIRSR" id="PIRSR634016-1"/>
    </source>
</evidence>
<dbReference type="InterPro" id="IPR050344">
    <property type="entry name" value="Peptidase_M1_aminopeptidases"/>
</dbReference>
<keyword evidence="6 9" id="KW-0862">Zinc</keyword>
<dbReference type="InterPro" id="IPR027268">
    <property type="entry name" value="Peptidase_M4/M1_CTD_sf"/>
</dbReference>
<dbReference type="EMBL" id="UYRU01068083">
    <property type="protein sequence ID" value="VDN17319.1"/>
    <property type="molecule type" value="Genomic_DNA"/>
</dbReference>
<dbReference type="GO" id="GO:0006508">
    <property type="term" value="P:proteolysis"/>
    <property type="evidence" value="ECO:0007669"/>
    <property type="project" value="UniProtKB-KW"/>
</dbReference>
<sequence length="347" mass="39222">MGKFRFCLQVVERTNAVILNSKNIVVSDAHFNNANADISYDESQELVIFTFPSALETGNGQLNLKFRGHLSDDMQGFYRSTYKSPTGEDGYILCTHFEPIHARRAFPCMDEPDRRATFDISLVAMDNEVALSNMPEVSRQIIAPPTGRPAPAEGHNYVKVQFGKSPYMSTYLVAMAVGNLDHVSTKDSNGVDIRVFTTPGKKACGQYALEVSAKTLPFYANLFGCKFPLPKCDLIALPDFAIGAMENWGLITFREAQLLIDQENTSLISKQFVALTVTHELAHMWFGNLVTMEWWTHLWLKEGFATWIEFVATDFCFPDYNIWEGFATWIEFVATDFCFPDYNIWVG</sequence>
<dbReference type="InterPro" id="IPR001930">
    <property type="entry name" value="Peptidase_M1"/>
</dbReference>